<dbReference type="InterPro" id="IPR042112">
    <property type="entry name" value="P_AcTrfase_dom2"/>
</dbReference>
<dbReference type="RefSeq" id="WP_379716429.1">
    <property type="nucleotide sequence ID" value="NZ_JBHTBS010000018.1"/>
</dbReference>
<evidence type="ECO:0000256" key="2">
    <source>
        <dbReference type="ARBA" id="ARBA00005656"/>
    </source>
</evidence>
<dbReference type="Proteomes" id="UP001596472">
    <property type="component" value="Unassembled WGS sequence"/>
</dbReference>
<dbReference type="Gene3D" id="3.40.50.10750">
    <property type="entry name" value="Isocitrate/Isopropylmalate dehydrogenase-like"/>
    <property type="match status" value="1"/>
</dbReference>
<dbReference type="PANTHER" id="PTHR43356:SF3">
    <property type="entry name" value="PHOSPHATE ACETYLTRANSFERASE"/>
    <property type="match status" value="1"/>
</dbReference>
<evidence type="ECO:0000256" key="4">
    <source>
        <dbReference type="ARBA" id="ARBA00023315"/>
    </source>
</evidence>
<reference evidence="7" key="1">
    <citation type="journal article" date="2019" name="Int. J. Syst. Evol. Microbiol.">
        <title>The Global Catalogue of Microorganisms (GCM) 10K type strain sequencing project: providing services to taxonomists for standard genome sequencing and annotation.</title>
        <authorList>
            <consortium name="The Broad Institute Genomics Platform"/>
            <consortium name="The Broad Institute Genome Sequencing Center for Infectious Disease"/>
            <person name="Wu L."/>
            <person name="Ma J."/>
        </authorList>
    </citation>
    <scope>NUCLEOTIDE SEQUENCE [LARGE SCALE GENOMIC DNA]</scope>
    <source>
        <strain evidence="7">CGMCC 4.1467</strain>
    </source>
</reference>
<evidence type="ECO:0000256" key="1">
    <source>
        <dbReference type="ARBA" id="ARBA00000705"/>
    </source>
</evidence>
<dbReference type="SUPFAM" id="SSF53659">
    <property type="entry name" value="Isocitrate/Isopropylmalate dehydrogenase-like"/>
    <property type="match status" value="1"/>
</dbReference>
<dbReference type="InterPro" id="IPR042113">
    <property type="entry name" value="P_AcTrfase_dom1"/>
</dbReference>
<keyword evidence="4 6" id="KW-0012">Acyltransferase</keyword>
<dbReference type="Gene3D" id="3.40.50.10950">
    <property type="match status" value="1"/>
</dbReference>
<dbReference type="InterPro" id="IPR050500">
    <property type="entry name" value="Phos_Acetyltrans/Butyryltrans"/>
</dbReference>
<keyword evidence="7" id="KW-1185">Reference proteome</keyword>
<dbReference type="EMBL" id="JBHTBS010000018">
    <property type="protein sequence ID" value="MFC7339497.1"/>
    <property type="molecule type" value="Genomic_DNA"/>
</dbReference>
<dbReference type="Pfam" id="PF01515">
    <property type="entry name" value="PTA_PTB"/>
    <property type="match status" value="1"/>
</dbReference>
<evidence type="ECO:0000256" key="3">
    <source>
        <dbReference type="ARBA" id="ARBA00022679"/>
    </source>
</evidence>
<keyword evidence="3" id="KW-0808">Transferase</keyword>
<dbReference type="PIRSF" id="PIRSF000428">
    <property type="entry name" value="P_Ac_trans"/>
    <property type="match status" value="1"/>
</dbReference>
<dbReference type="GO" id="GO:0016746">
    <property type="term" value="F:acyltransferase activity"/>
    <property type="evidence" value="ECO:0007669"/>
    <property type="project" value="UniProtKB-KW"/>
</dbReference>
<comment type="catalytic activity">
    <reaction evidence="1">
        <text>acetyl-CoA + phosphate = acetyl phosphate + CoA</text>
        <dbReference type="Rhea" id="RHEA:19521"/>
        <dbReference type="ChEBI" id="CHEBI:22191"/>
        <dbReference type="ChEBI" id="CHEBI:43474"/>
        <dbReference type="ChEBI" id="CHEBI:57287"/>
        <dbReference type="ChEBI" id="CHEBI:57288"/>
        <dbReference type="EC" id="2.3.1.8"/>
    </reaction>
</comment>
<protein>
    <submittedName>
        <fullName evidence="6">Phosphate acyltransferase</fullName>
    </submittedName>
</protein>
<comment type="caution">
    <text evidence="6">The sequence shown here is derived from an EMBL/GenBank/DDBJ whole genome shotgun (WGS) entry which is preliminary data.</text>
</comment>
<evidence type="ECO:0000313" key="6">
    <source>
        <dbReference type="EMBL" id="MFC7339497.1"/>
    </source>
</evidence>
<dbReference type="InterPro" id="IPR002505">
    <property type="entry name" value="PTA_PTB"/>
</dbReference>
<evidence type="ECO:0000259" key="5">
    <source>
        <dbReference type="Pfam" id="PF01515"/>
    </source>
</evidence>
<proteinExistence type="inferred from homology"/>
<comment type="similarity">
    <text evidence="2">Belongs to the phosphate acetyltransferase and butyryltransferase family.</text>
</comment>
<name>A0ABW2LET6_9BACT</name>
<feature type="domain" description="Phosphate acetyl/butaryl transferase" evidence="5">
    <location>
        <begin position="14"/>
        <end position="339"/>
    </location>
</feature>
<gene>
    <name evidence="6" type="ORF">ACFQY0_20060</name>
</gene>
<sequence length="357" mass="38217">MIDESSQAQAAASFTAPLIEKLRRHPKRIVFTEGEDLRVLRVAERLVKAEAAVPILLGERDRILALAKEHHVDLTFVKVISPKGSGDFTLFCQRLLKVERYRGAQVGDPTEIVARPHYFGAMMVQYGQADALVGGNLALPATLFRALIHTIKPLPGVPKIFGTTILAAPHLNHFGASGLLLLSDSGLIPQPTVEQLASIAVETGKIARHFLGRPARVAMLSHSTKGSASTPDALRVAAATALAREHAKSQFLDMKIDGEEQADVALDPAAAEIKLPDSELRPSADVLVFPNLDAAHISLKLLQHCAGAMNYGQLIVGLARPAAQVPRTASEETIFGTAAAVGVEAIKYHEAYPDGEV</sequence>
<organism evidence="6 7">
    <name type="scientific">Haloferula chungangensis</name>
    <dbReference type="NCBI Taxonomy" id="1048331"/>
    <lineage>
        <taxon>Bacteria</taxon>
        <taxon>Pseudomonadati</taxon>
        <taxon>Verrucomicrobiota</taxon>
        <taxon>Verrucomicrobiia</taxon>
        <taxon>Verrucomicrobiales</taxon>
        <taxon>Verrucomicrobiaceae</taxon>
        <taxon>Haloferula</taxon>
    </lineage>
</organism>
<dbReference type="PANTHER" id="PTHR43356">
    <property type="entry name" value="PHOSPHATE ACETYLTRANSFERASE"/>
    <property type="match status" value="1"/>
</dbReference>
<accession>A0ABW2LET6</accession>
<evidence type="ECO:0000313" key="7">
    <source>
        <dbReference type="Proteomes" id="UP001596472"/>
    </source>
</evidence>
<dbReference type="InterPro" id="IPR012147">
    <property type="entry name" value="P_Ac_Bu_trans"/>
</dbReference>